<evidence type="ECO:0000256" key="7">
    <source>
        <dbReference type="SAM" id="SignalP"/>
    </source>
</evidence>
<keyword evidence="2 6" id="KW-0378">Hydrolase</keyword>
<proteinExistence type="inferred from homology"/>
<dbReference type="InterPro" id="IPR023296">
    <property type="entry name" value="Glyco_hydro_beta-prop_sf"/>
</dbReference>
<sequence>MSPESRMRTRQLLLAPVIALVAAFAVCPAAAAASEPRLLINQDFPDPDVVKTPGGYFAFSTSTGSGRVPVATATAPEGPWRVTGDALGAVPAWAKPDGGFWAPDVTQLPDGTFVLYFSAAKTAGGEMCLGAATAAKAAGPYTPAGDQPLVCVPEDHGDIDPQTFLDADGTRYLLYKADGAATGVPAAIWLQKLGADGRTLTGARTELLRADLNAEKAVVEAPSVVKTANRFLLFYSADTFQSSGYHTCYASAPTVTGPFVKADAQFLSTELLGAKVDAPGGADVVDGHIYFHGWLGGARTARGMYELPISFPGDVPQLG</sequence>
<dbReference type="EMBL" id="FNUJ01000001">
    <property type="protein sequence ID" value="SEF19581.1"/>
    <property type="molecule type" value="Genomic_DNA"/>
</dbReference>
<dbReference type="GO" id="GO:0004553">
    <property type="term" value="F:hydrolase activity, hydrolyzing O-glycosyl compounds"/>
    <property type="evidence" value="ECO:0007669"/>
    <property type="project" value="InterPro"/>
</dbReference>
<feature type="chain" id="PRO_5011782920" evidence="7">
    <location>
        <begin position="32"/>
        <end position="319"/>
    </location>
</feature>
<dbReference type="GO" id="GO:0005975">
    <property type="term" value="P:carbohydrate metabolic process"/>
    <property type="evidence" value="ECO:0007669"/>
    <property type="project" value="InterPro"/>
</dbReference>
<evidence type="ECO:0000313" key="8">
    <source>
        <dbReference type="EMBL" id="SEF19581.1"/>
    </source>
</evidence>
<evidence type="ECO:0000256" key="1">
    <source>
        <dbReference type="ARBA" id="ARBA00009865"/>
    </source>
</evidence>
<evidence type="ECO:0000256" key="4">
    <source>
        <dbReference type="PIRSR" id="PIRSR606710-1"/>
    </source>
</evidence>
<evidence type="ECO:0000256" key="5">
    <source>
        <dbReference type="PIRSR" id="PIRSR606710-2"/>
    </source>
</evidence>
<keyword evidence="9" id="KW-1185">Reference proteome</keyword>
<feature type="signal peptide" evidence="7">
    <location>
        <begin position="1"/>
        <end position="31"/>
    </location>
</feature>
<dbReference type="Proteomes" id="UP000198878">
    <property type="component" value="Unassembled WGS sequence"/>
</dbReference>
<gene>
    <name evidence="8" type="ORF">SAMN05421837_10118</name>
</gene>
<protein>
    <submittedName>
        <fullName evidence="8">Glycosyl hydrolases family 43</fullName>
    </submittedName>
</protein>
<dbReference type="InterPro" id="IPR051795">
    <property type="entry name" value="Glycosyl_Hydrlase_43"/>
</dbReference>
<accession>A0A1H5Q2B2</accession>
<name>A0A1H5Q2B2_9PSEU</name>
<reference evidence="9" key="1">
    <citation type="submission" date="2016-10" db="EMBL/GenBank/DDBJ databases">
        <authorList>
            <person name="Varghese N."/>
            <person name="Submissions S."/>
        </authorList>
    </citation>
    <scope>NUCLEOTIDE SEQUENCE [LARGE SCALE GENOMIC DNA]</scope>
    <source>
        <strain evidence="9">DSM 44654</strain>
    </source>
</reference>
<evidence type="ECO:0000313" key="9">
    <source>
        <dbReference type="Proteomes" id="UP000198878"/>
    </source>
</evidence>
<evidence type="ECO:0000256" key="6">
    <source>
        <dbReference type="RuleBase" id="RU361187"/>
    </source>
</evidence>
<feature type="active site" description="Proton acceptor" evidence="4">
    <location>
        <position position="46"/>
    </location>
</feature>
<feature type="site" description="Important for catalytic activity, responsible for pKa modulation of the active site Glu and correct orientation of both the proton donor and substrate" evidence="5">
    <location>
        <position position="160"/>
    </location>
</feature>
<dbReference type="PANTHER" id="PTHR42812:SF5">
    <property type="entry name" value="ENDO-ARABINASE"/>
    <property type="match status" value="1"/>
</dbReference>
<dbReference type="InterPro" id="IPR006710">
    <property type="entry name" value="Glyco_hydro_43"/>
</dbReference>
<dbReference type="AlphaFoldDB" id="A0A1H5Q2B2"/>
<evidence type="ECO:0000256" key="3">
    <source>
        <dbReference type="ARBA" id="ARBA00023295"/>
    </source>
</evidence>
<evidence type="ECO:0000256" key="2">
    <source>
        <dbReference type="ARBA" id="ARBA00022801"/>
    </source>
</evidence>
<keyword evidence="3 6" id="KW-0326">Glycosidase</keyword>
<dbReference type="CDD" id="cd08999">
    <property type="entry name" value="GH43_ABN-like"/>
    <property type="match status" value="1"/>
</dbReference>
<feature type="active site" description="Proton donor" evidence="4">
    <location>
        <position position="220"/>
    </location>
</feature>
<dbReference type="Pfam" id="PF04616">
    <property type="entry name" value="Glyco_hydro_43"/>
    <property type="match status" value="1"/>
</dbReference>
<comment type="similarity">
    <text evidence="1 6">Belongs to the glycosyl hydrolase 43 family.</text>
</comment>
<keyword evidence="7" id="KW-0732">Signal</keyword>
<dbReference type="SUPFAM" id="SSF75005">
    <property type="entry name" value="Arabinanase/levansucrase/invertase"/>
    <property type="match status" value="1"/>
</dbReference>
<organism evidence="8 9">
    <name type="scientific">Amycolatopsis pretoriensis</name>
    <dbReference type="NCBI Taxonomy" id="218821"/>
    <lineage>
        <taxon>Bacteria</taxon>
        <taxon>Bacillati</taxon>
        <taxon>Actinomycetota</taxon>
        <taxon>Actinomycetes</taxon>
        <taxon>Pseudonocardiales</taxon>
        <taxon>Pseudonocardiaceae</taxon>
        <taxon>Amycolatopsis</taxon>
    </lineage>
</organism>
<dbReference type="PANTHER" id="PTHR42812">
    <property type="entry name" value="BETA-XYLOSIDASE"/>
    <property type="match status" value="1"/>
</dbReference>
<dbReference type="STRING" id="218821.SAMN05421837_10118"/>
<dbReference type="Gene3D" id="2.115.10.20">
    <property type="entry name" value="Glycosyl hydrolase domain, family 43"/>
    <property type="match status" value="1"/>
</dbReference>